<protein>
    <submittedName>
        <fullName evidence="2">Endonuclease/exonuclease/phosphatase family protein</fullName>
    </submittedName>
</protein>
<feature type="domain" description="CBM21" evidence="1">
    <location>
        <begin position="108"/>
        <end position="235"/>
    </location>
</feature>
<keyword evidence="2" id="KW-0540">Nuclease</keyword>
<dbReference type="Pfam" id="PF03370">
    <property type="entry name" value="CBM_21"/>
    <property type="match status" value="2"/>
</dbReference>
<dbReference type="Gene3D" id="3.60.10.10">
    <property type="entry name" value="Endonuclease/exonuclease/phosphatase"/>
    <property type="match status" value="1"/>
</dbReference>
<keyword evidence="2" id="KW-0255">Endonuclease</keyword>
<name>A0AA43TP87_9GAMM</name>
<dbReference type="EMBL" id="JAQSDF010000010">
    <property type="protein sequence ID" value="MDI1230530.1"/>
    <property type="molecule type" value="Genomic_DNA"/>
</dbReference>
<evidence type="ECO:0000313" key="3">
    <source>
        <dbReference type="Proteomes" id="UP001160519"/>
    </source>
</evidence>
<dbReference type="InterPro" id="IPR005036">
    <property type="entry name" value="CBM21_dom"/>
</dbReference>
<dbReference type="AlphaFoldDB" id="A0AA43TP87"/>
<evidence type="ECO:0000313" key="2">
    <source>
        <dbReference type="EMBL" id="MDI1230530.1"/>
    </source>
</evidence>
<dbReference type="PANTHER" id="PTHR14859">
    <property type="entry name" value="CALCOFLUOR WHITE HYPERSENSITIVE PROTEIN PRECURSOR"/>
    <property type="match status" value="1"/>
</dbReference>
<dbReference type="PROSITE" id="PS51159">
    <property type="entry name" value="CBM21"/>
    <property type="match status" value="2"/>
</dbReference>
<dbReference type="GO" id="GO:0004519">
    <property type="term" value="F:endonuclease activity"/>
    <property type="evidence" value="ECO:0007669"/>
    <property type="project" value="UniProtKB-KW"/>
</dbReference>
<comment type="caution">
    <text evidence="2">The sequence shown here is derived from an EMBL/GenBank/DDBJ whole genome shotgun (WGS) entry which is preliminary data.</text>
</comment>
<evidence type="ECO:0000259" key="1">
    <source>
        <dbReference type="PROSITE" id="PS51159"/>
    </source>
</evidence>
<dbReference type="InterPro" id="IPR005135">
    <property type="entry name" value="Endo/exonuclease/phosphatase"/>
</dbReference>
<feature type="domain" description="CBM21" evidence="1">
    <location>
        <begin position="1"/>
        <end position="111"/>
    </location>
</feature>
<keyword evidence="3" id="KW-1185">Reference proteome</keyword>
<accession>A0AA43TP87</accession>
<sequence>MAKIQLLYVENVITRKKTNVQQTLDFFMRVENVSYDKRIDVLWSGEDGIWQTLPASFHSKLEHDQEYWRAQIHFQLSPAHSLPGNIRFGLRYQSSGGEYWDNRQGANYSSQADSGIKVVCPAPVLNIGFATQLDGEQKNIPVTVAVDKFNDADKVTVHWTTDNWQHSHKTACHFKRNYWDKEALSNARNPNQYGVAIWKGWLRIGQASRLQYSISVERNGQIFWDNNHGKNYSLSHESLKVLILNLHCYQEDNQDDKFSQIAKAINDLNVDVVCLQEVAELWNDGAGDWESNSAKIINDRLAAPYHIHTDWAHLGFDKYREGVAILSKFPLLKQDAKYVSDSHDVYSIHSRKVVMAQVKVPYIGRVNVFSAHLSWWEDGFAEQFNRLCEWAKAKQTAQVCATLLCGDFNITAGSKGYHLVVDAHQYDDQYLAANSQGVFEKIFRVNDPYWQDYPSDDYRIDYVFLNKTSELQVTSATVLFTEQDYGRVSDHCGYLMTFEPKI</sequence>
<dbReference type="Proteomes" id="UP001160519">
    <property type="component" value="Unassembled WGS sequence"/>
</dbReference>
<gene>
    <name evidence="2" type="ORF">PSU93_05200</name>
</gene>
<keyword evidence="2" id="KW-0378">Hydrolase</keyword>
<reference evidence="2" key="1">
    <citation type="submission" date="2023-01" db="EMBL/GenBank/DDBJ databases">
        <title>Biogeochemical cycle of methane in antarctic sediments.</title>
        <authorList>
            <person name="Roldan D.M."/>
            <person name="Menes R.J."/>
        </authorList>
    </citation>
    <scope>NUCLEOTIDE SEQUENCE [LARGE SCALE GENOMIC DNA]</scope>
    <source>
        <strain evidence="2">K-2018 MAG008</strain>
    </source>
</reference>
<dbReference type="SUPFAM" id="SSF56219">
    <property type="entry name" value="DNase I-like"/>
    <property type="match status" value="1"/>
</dbReference>
<proteinExistence type="predicted"/>
<dbReference type="GO" id="GO:0016020">
    <property type="term" value="C:membrane"/>
    <property type="evidence" value="ECO:0007669"/>
    <property type="project" value="GOC"/>
</dbReference>
<dbReference type="InterPro" id="IPR036691">
    <property type="entry name" value="Endo/exonu/phosph_ase_sf"/>
</dbReference>
<dbReference type="InterPro" id="IPR038175">
    <property type="entry name" value="CBM21_dom_sf"/>
</dbReference>
<dbReference type="Pfam" id="PF03372">
    <property type="entry name" value="Exo_endo_phos"/>
    <property type="match status" value="1"/>
</dbReference>
<dbReference type="GO" id="GO:0006506">
    <property type="term" value="P:GPI anchor biosynthetic process"/>
    <property type="evidence" value="ECO:0007669"/>
    <property type="project" value="TreeGrafter"/>
</dbReference>
<dbReference type="Gene3D" id="2.60.40.2440">
    <property type="entry name" value="Carbohydrate binding type-21 domain"/>
    <property type="match status" value="2"/>
</dbReference>
<organism evidence="2 3">
    <name type="scientific">Candidatus Methylobacter titanis</name>
    <dbReference type="NCBI Taxonomy" id="3053457"/>
    <lineage>
        <taxon>Bacteria</taxon>
        <taxon>Pseudomonadati</taxon>
        <taxon>Pseudomonadota</taxon>
        <taxon>Gammaproteobacteria</taxon>
        <taxon>Methylococcales</taxon>
        <taxon>Methylococcaceae</taxon>
        <taxon>Methylobacter</taxon>
    </lineage>
</organism>
<dbReference type="PANTHER" id="PTHR14859:SF1">
    <property type="entry name" value="PGAP2-INTERACTING PROTEIN"/>
    <property type="match status" value="1"/>
</dbReference>
<dbReference type="InterPro" id="IPR051916">
    <property type="entry name" value="GPI-anchor_lipid_remodeler"/>
</dbReference>